<feature type="non-terminal residue" evidence="2">
    <location>
        <position position="1"/>
    </location>
</feature>
<accession>A0AA38KRG0</accession>
<dbReference type="EMBL" id="JAHRHJ020000007">
    <property type="protein sequence ID" value="KAH9308226.1"/>
    <property type="molecule type" value="Genomic_DNA"/>
</dbReference>
<feature type="region of interest" description="Disordered" evidence="1">
    <location>
        <begin position="66"/>
        <end position="133"/>
    </location>
</feature>
<dbReference type="Proteomes" id="UP000824469">
    <property type="component" value="Unassembled WGS sequence"/>
</dbReference>
<feature type="region of interest" description="Disordered" evidence="1">
    <location>
        <begin position="1"/>
        <end position="22"/>
    </location>
</feature>
<feature type="non-terminal residue" evidence="2">
    <location>
        <position position="133"/>
    </location>
</feature>
<evidence type="ECO:0000313" key="2">
    <source>
        <dbReference type="EMBL" id="KAH9308226.1"/>
    </source>
</evidence>
<comment type="caution">
    <text evidence="2">The sequence shown here is derived from an EMBL/GenBank/DDBJ whole genome shotgun (WGS) entry which is preliminary data.</text>
</comment>
<name>A0AA38KRG0_TAXCH</name>
<evidence type="ECO:0000313" key="3">
    <source>
        <dbReference type="Proteomes" id="UP000824469"/>
    </source>
</evidence>
<feature type="compositionally biased region" description="Polar residues" evidence="1">
    <location>
        <begin position="83"/>
        <end position="95"/>
    </location>
</feature>
<proteinExistence type="predicted"/>
<organism evidence="2 3">
    <name type="scientific">Taxus chinensis</name>
    <name type="common">Chinese yew</name>
    <name type="synonym">Taxus wallichiana var. chinensis</name>
    <dbReference type="NCBI Taxonomy" id="29808"/>
    <lineage>
        <taxon>Eukaryota</taxon>
        <taxon>Viridiplantae</taxon>
        <taxon>Streptophyta</taxon>
        <taxon>Embryophyta</taxon>
        <taxon>Tracheophyta</taxon>
        <taxon>Spermatophyta</taxon>
        <taxon>Pinopsida</taxon>
        <taxon>Pinidae</taxon>
        <taxon>Conifers II</taxon>
        <taxon>Cupressales</taxon>
        <taxon>Taxaceae</taxon>
        <taxon>Taxus</taxon>
    </lineage>
</organism>
<gene>
    <name evidence="2" type="ORF">KI387_036137</name>
</gene>
<evidence type="ECO:0000256" key="1">
    <source>
        <dbReference type="SAM" id="MobiDB-lite"/>
    </source>
</evidence>
<protein>
    <submittedName>
        <fullName evidence="2">Uncharacterized protein</fullName>
    </submittedName>
</protein>
<sequence>VRGGTSIARGSPLSVRNEVPINGGEKPVVSVGGICKNVEENKAPISWIGMACNTNQDPHIKTGVFTHGTGKDGSVKDSLSPLKLNTGNCRLQETKSGSGDGGRGTGVSQNQDNLNSNNRSGSYASAVSKQKEN</sequence>
<keyword evidence="3" id="KW-1185">Reference proteome</keyword>
<feature type="compositionally biased region" description="Polar residues" evidence="1">
    <location>
        <begin position="109"/>
        <end position="133"/>
    </location>
</feature>
<reference evidence="2 3" key="1">
    <citation type="journal article" date="2021" name="Nat. Plants">
        <title>The Taxus genome provides insights into paclitaxel biosynthesis.</title>
        <authorList>
            <person name="Xiong X."/>
            <person name="Gou J."/>
            <person name="Liao Q."/>
            <person name="Li Y."/>
            <person name="Zhou Q."/>
            <person name="Bi G."/>
            <person name="Li C."/>
            <person name="Du R."/>
            <person name="Wang X."/>
            <person name="Sun T."/>
            <person name="Guo L."/>
            <person name="Liang H."/>
            <person name="Lu P."/>
            <person name="Wu Y."/>
            <person name="Zhang Z."/>
            <person name="Ro D.K."/>
            <person name="Shang Y."/>
            <person name="Huang S."/>
            <person name="Yan J."/>
        </authorList>
    </citation>
    <scope>NUCLEOTIDE SEQUENCE [LARGE SCALE GENOMIC DNA]</scope>
    <source>
        <strain evidence="2">Ta-2019</strain>
    </source>
</reference>
<dbReference type="AlphaFoldDB" id="A0AA38KRG0"/>